<keyword evidence="2" id="KW-0472">Membrane</keyword>
<evidence type="ECO:0000313" key="4">
    <source>
        <dbReference type="Proteomes" id="UP000664859"/>
    </source>
</evidence>
<gene>
    <name evidence="3" type="ORF">JKP88DRAFT_352655</name>
</gene>
<protein>
    <submittedName>
        <fullName evidence="3">Uncharacterized protein</fullName>
    </submittedName>
</protein>
<accession>A0A835ZKB6</accession>
<dbReference type="Proteomes" id="UP000664859">
    <property type="component" value="Unassembled WGS sequence"/>
</dbReference>
<feature type="compositionally biased region" description="Basic residues" evidence="1">
    <location>
        <begin position="192"/>
        <end position="205"/>
    </location>
</feature>
<feature type="compositionally biased region" description="Pro residues" evidence="1">
    <location>
        <begin position="509"/>
        <end position="518"/>
    </location>
</feature>
<comment type="caution">
    <text evidence="3">The sequence shown here is derived from an EMBL/GenBank/DDBJ whole genome shotgun (WGS) entry which is preliminary data.</text>
</comment>
<feature type="compositionally biased region" description="Pro residues" evidence="1">
    <location>
        <begin position="457"/>
        <end position="466"/>
    </location>
</feature>
<name>A0A835ZKB6_9STRA</name>
<feature type="compositionally biased region" description="Low complexity" evidence="1">
    <location>
        <begin position="140"/>
        <end position="151"/>
    </location>
</feature>
<feature type="region of interest" description="Disordered" evidence="1">
    <location>
        <begin position="509"/>
        <end position="557"/>
    </location>
</feature>
<evidence type="ECO:0000256" key="1">
    <source>
        <dbReference type="SAM" id="MobiDB-lite"/>
    </source>
</evidence>
<feature type="compositionally biased region" description="Low complexity" evidence="1">
    <location>
        <begin position="467"/>
        <end position="476"/>
    </location>
</feature>
<feature type="transmembrane region" description="Helical" evidence="2">
    <location>
        <begin position="12"/>
        <end position="31"/>
    </location>
</feature>
<feature type="compositionally biased region" description="Low complexity" evidence="1">
    <location>
        <begin position="443"/>
        <end position="456"/>
    </location>
</feature>
<feature type="region of interest" description="Disordered" evidence="1">
    <location>
        <begin position="123"/>
        <end position="157"/>
    </location>
</feature>
<keyword evidence="2" id="KW-1133">Transmembrane helix</keyword>
<feature type="compositionally biased region" description="Pro residues" evidence="1">
    <location>
        <begin position="216"/>
        <end position="237"/>
    </location>
</feature>
<feature type="region of interest" description="Disordered" evidence="1">
    <location>
        <begin position="177"/>
        <end position="250"/>
    </location>
</feature>
<organism evidence="3 4">
    <name type="scientific">Tribonema minus</name>
    <dbReference type="NCBI Taxonomy" id="303371"/>
    <lineage>
        <taxon>Eukaryota</taxon>
        <taxon>Sar</taxon>
        <taxon>Stramenopiles</taxon>
        <taxon>Ochrophyta</taxon>
        <taxon>PX clade</taxon>
        <taxon>Xanthophyceae</taxon>
        <taxon>Tribonematales</taxon>
        <taxon>Tribonemataceae</taxon>
        <taxon>Tribonema</taxon>
    </lineage>
</organism>
<evidence type="ECO:0000313" key="3">
    <source>
        <dbReference type="EMBL" id="KAG5190578.1"/>
    </source>
</evidence>
<dbReference type="AlphaFoldDB" id="A0A835ZKB6"/>
<proteinExistence type="predicted"/>
<dbReference type="EMBL" id="JAFCMP010000032">
    <property type="protein sequence ID" value="KAG5190578.1"/>
    <property type="molecule type" value="Genomic_DNA"/>
</dbReference>
<sequence length="598" mass="61411">MHQRSGVKGSTAVTALLGTAALCGGAVYFFVKQVTDQKDWGAAQEQLLENPIITLDFDAKKRGSSGGASKQRLRQLCSGSATLRQQRLVVNMSLKLLKAITLLRTGRDAPVIHALPFVSSPIAAMSPPRRSARRRGGGSRDSSSSNSSGGDSDFRPDLSLSFEMELAMMAADALSCAPDSSSNGVCSDGHGQRNRSRVGAPRRPRLVVLRRDSSHSPPPPPPPLSPPPLSPLLPPPLRDAVAQTDGDGAPSKVEVEVAAAAERCSVAVQCSAPPPPQHAATQASLMVDSEQQTEPPRGVAALPPPAAPPFRLLPVEGMTEGQGEAGGVRMMREVQASTQLSPQRLHVRVGGERGVRDADRGQARTAWQVLSGVGTQGEGRAQGVGDGGLWGHRGGDRGFDAVWKGLQWLDGDMAGLARAAHALDARWAADALRLQALHSEAQAEAAAATQQLASHAQPPPPPPPQQPSAAATAAAGGGAQPAAAAAAAEAQLVAARVLLQQLEMQLCAPLPPPPPPAPLRSSPRRGRAPASADVPATRGADADAGGSKAEATRRYQRGSDMAQALTAALGAAAANGHGEGTGAVKALAACGGVRGCLP</sequence>
<reference evidence="3" key="1">
    <citation type="submission" date="2021-02" db="EMBL/GenBank/DDBJ databases">
        <title>First Annotated Genome of the Yellow-green Alga Tribonema minus.</title>
        <authorList>
            <person name="Mahan K.M."/>
        </authorList>
    </citation>
    <scope>NUCLEOTIDE SEQUENCE</scope>
    <source>
        <strain evidence="3">UTEX B ZZ1240</strain>
    </source>
</reference>
<feature type="region of interest" description="Disordered" evidence="1">
    <location>
        <begin position="272"/>
        <end position="302"/>
    </location>
</feature>
<feature type="region of interest" description="Disordered" evidence="1">
    <location>
        <begin position="443"/>
        <end position="476"/>
    </location>
</feature>
<keyword evidence="4" id="KW-1185">Reference proteome</keyword>
<keyword evidence="2" id="KW-0812">Transmembrane</keyword>
<evidence type="ECO:0000256" key="2">
    <source>
        <dbReference type="SAM" id="Phobius"/>
    </source>
</evidence>